<feature type="region of interest" description="Disordered" evidence="1">
    <location>
        <begin position="406"/>
        <end position="438"/>
    </location>
</feature>
<comment type="caution">
    <text evidence="2">The sequence shown here is derived from an EMBL/GenBank/DDBJ whole genome shotgun (WGS) entry which is preliminary data.</text>
</comment>
<evidence type="ECO:0000313" key="2">
    <source>
        <dbReference type="EMBL" id="KKN10005.1"/>
    </source>
</evidence>
<dbReference type="AlphaFoldDB" id="A0A0F9MRL0"/>
<reference evidence="2" key="1">
    <citation type="journal article" date="2015" name="Nature">
        <title>Complex archaea that bridge the gap between prokaryotes and eukaryotes.</title>
        <authorList>
            <person name="Spang A."/>
            <person name="Saw J.H."/>
            <person name="Jorgensen S.L."/>
            <person name="Zaremba-Niedzwiedzka K."/>
            <person name="Martijn J."/>
            <person name="Lind A.E."/>
            <person name="van Eijk R."/>
            <person name="Schleper C."/>
            <person name="Guy L."/>
            <person name="Ettema T.J."/>
        </authorList>
    </citation>
    <scope>NUCLEOTIDE SEQUENCE</scope>
</reference>
<evidence type="ECO:0000256" key="1">
    <source>
        <dbReference type="SAM" id="MobiDB-lite"/>
    </source>
</evidence>
<dbReference type="EMBL" id="LAZR01004285">
    <property type="protein sequence ID" value="KKN10005.1"/>
    <property type="molecule type" value="Genomic_DNA"/>
</dbReference>
<organism evidence="2">
    <name type="scientific">marine sediment metagenome</name>
    <dbReference type="NCBI Taxonomy" id="412755"/>
    <lineage>
        <taxon>unclassified sequences</taxon>
        <taxon>metagenomes</taxon>
        <taxon>ecological metagenomes</taxon>
    </lineage>
</organism>
<name>A0A0F9MRL0_9ZZZZ</name>
<accession>A0A0F9MRL0</accession>
<proteinExistence type="predicted"/>
<gene>
    <name evidence="2" type="ORF">LCGC14_1040880</name>
</gene>
<feature type="compositionally biased region" description="Basic and acidic residues" evidence="1">
    <location>
        <begin position="406"/>
        <end position="417"/>
    </location>
</feature>
<protein>
    <submittedName>
        <fullName evidence="2">Uncharacterized protein</fullName>
    </submittedName>
</protein>
<sequence length="713" mass="81967">MKLFKKNVEVRSNALIPVEHTSKRGNYISNVIRKKYYNYYNINHRVAVCKMDAVAKRLTYIWAMIATTKTFKFYSSHEMNAVEVMEDIRAKWEELNCKEIFRKCIPPMVRDGYVLLELRNKGEALKYDVYGEYESAPTLWARGVKNIIHRYRIQYTPQPRGMGSSAPMLEIAMKGIDNMRMINETRTPKQIIHMEYGEANYGLGSPLIEGAWDSIIKLALVSHQEMIDIRTVPELHLVEDDYDEEGTKAKDMINMVANSDEDTARIWYHEKLANNEISEYPIFQNNPLTTTSSKYGSRNEKPGVSTGDYGNVSAEWTRLCTVTGHTINYFMGNRAGAVVGSETDKLADDEQETIDFSQVEVIIRKILEWLDAKGIINMPSEPFVIKYWKDWERIELWKDFEKEKEKEEEKDKEKEMGTEPADQQDNKPEDKKSNKSIQGIESSEVVVDELANMSNKVPILDYKLIDSIDTVGMIKKLGKKVNWSMGTGTATNIQNMLNELKRNTNKHQFRVNTMTAEAFGNSIKENYPLMYDIGGGVIVEEYICPDSWKKNVGKKVPLGVYHNIMGNIPELPDWQIIGDAEIFGWDDESGEDFVKYNYDYGKITSVFEHLAHFDWLTPSLKENGTSDISTAYYCDIEHRWNDSTKRFIRIQTNIQLISISFVPIGNCPGEVCSLKEIKKNANLMQTYIKNCIAEGIEKEKCLAKAYSKFKAKT</sequence>
<feature type="compositionally biased region" description="Basic and acidic residues" evidence="1">
    <location>
        <begin position="424"/>
        <end position="433"/>
    </location>
</feature>